<evidence type="ECO:0000313" key="4">
    <source>
        <dbReference type="Proteomes" id="UP000324222"/>
    </source>
</evidence>
<dbReference type="AlphaFoldDB" id="A0A5B7IP15"/>
<keyword evidence="4" id="KW-1185">Reference proteome</keyword>
<organism evidence="3 4">
    <name type="scientific">Portunus trituberculatus</name>
    <name type="common">Swimming crab</name>
    <name type="synonym">Neptunus trituberculatus</name>
    <dbReference type="NCBI Taxonomy" id="210409"/>
    <lineage>
        <taxon>Eukaryota</taxon>
        <taxon>Metazoa</taxon>
        <taxon>Ecdysozoa</taxon>
        <taxon>Arthropoda</taxon>
        <taxon>Crustacea</taxon>
        <taxon>Multicrustacea</taxon>
        <taxon>Malacostraca</taxon>
        <taxon>Eumalacostraca</taxon>
        <taxon>Eucarida</taxon>
        <taxon>Decapoda</taxon>
        <taxon>Pleocyemata</taxon>
        <taxon>Brachyura</taxon>
        <taxon>Eubrachyura</taxon>
        <taxon>Portunoidea</taxon>
        <taxon>Portunidae</taxon>
        <taxon>Portuninae</taxon>
        <taxon>Portunus</taxon>
    </lineage>
</organism>
<dbReference type="InterPro" id="IPR000305">
    <property type="entry name" value="GIY-YIG_endonuc"/>
</dbReference>
<dbReference type="Proteomes" id="UP000324222">
    <property type="component" value="Unassembled WGS sequence"/>
</dbReference>
<feature type="region of interest" description="Disordered" evidence="1">
    <location>
        <begin position="144"/>
        <end position="178"/>
    </location>
</feature>
<dbReference type="Pfam" id="PF01541">
    <property type="entry name" value="GIY-YIG"/>
    <property type="match status" value="1"/>
</dbReference>
<protein>
    <recommendedName>
        <fullName evidence="2">GIY-YIG domain-containing protein</fullName>
    </recommendedName>
</protein>
<sequence>MENIKPSDPNTSLKLTIYYKTKKTQHLLKNNPSKEKESLQKSHFIYRFTCNRGNCEFLQSTYIGMTTTRLSRRLTLHLASGAPKKHTQETHGTTINKETLEENTEILTNCNDSRRLAIVEALYIKDTNPVMNQQADDLQALPSARRARTAHQPAEQAPLPRTNQSQVRTCSQRVTEEE</sequence>
<reference evidence="3 4" key="1">
    <citation type="submission" date="2019-05" db="EMBL/GenBank/DDBJ databases">
        <title>Another draft genome of Portunus trituberculatus and its Hox gene families provides insights of decapod evolution.</title>
        <authorList>
            <person name="Jeong J.-H."/>
            <person name="Song I."/>
            <person name="Kim S."/>
            <person name="Choi T."/>
            <person name="Kim D."/>
            <person name="Ryu S."/>
            <person name="Kim W."/>
        </authorList>
    </citation>
    <scope>NUCLEOTIDE SEQUENCE [LARGE SCALE GENOMIC DNA]</scope>
    <source>
        <tissue evidence="3">Muscle</tissue>
    </source>
</reference>
<gene>
    <name evidence="3" type="ORF">E2C01_078891</name>
</gene>
<evidence type="ECO:0000256" key="1">
    <source>
        <dbReference type="SAM" id="MobiDB-lite"/>
    </source>
</evidence>
<dbReference type="OrthoDB" id="6378814at2759"/>
<proteinExistence type="predicted"/>
<comment type="caution">
    <text evidence="3">The sequence shown here is derived from an EMBL/GenBank/DDBJ whole genome shotgun (WGS) entry which is preliminary data.</text>
</comment>
<accession>A0A5B7IP15</accession>
<dbReference type="EMBL" id="VSRR010064606">
    <property type="protein sequence ID" value="MPC84163.1"/>
    <property type="molecule type" value="Genomic_DNA"/>
</dbReference>
<dbReference type="PROSITE" id="PS50164">
    <property type="entry name" value="GIY_YIG"/>
    <property type="match status" value="1"/>
</dbReference>
<evidence type="ECO:0000313" key="3">
    <source>
        <dbReference type="EMBL" id="MPC84163.1"/>
    </source>
</evidence>
<name>A0A5B7IP15_PORTR</name>
<evidence type="ECO:0000259" key="2">
    <source>
        <dbReference type="PROSITE" id="PS50164"/>
    </source>
</evidence>
<feature type="compositionally biased region" description="Polar residues" evidence="1">
    <location>
        <begin position="161"/>
        <end position="178"/>
    </location>
</feature>
<feature type="domain" description="GIY-YIG" evidence="2">
    <location>
        <begin position="41"/>
        <end position="133"/>
    </location>
</feature>